<evidence type="ECO:0000256" key="7">
    <source>
        <dbReference type="ARBA" id="ARBA00023244"/>
    </source>
</evidence>
<dbReference type="PROSITE" id="PS00169">
    <property type="entry name" value="D_ALA_DEHYDRATASE"/>
    <property type="match status" value="1"/>
</dbReference>
<comment type="caution">
    <text evidence="11">The sequence shown here is derived from an EMBL/GenBank/DDBJ whole genome shotgun (WGS) entry which is preliminary data.</text>
</comment>
<keyword evidence="7 9" id="KW-0627">Porphyrin biosynthesis</keyword>
<sequence>MLHHLLGRDITRKSKQLEGGSGRDSLNDLGPGSCNYGGIKYLFSDWPGIVMIFNGDSLHKFPSTRPRRLRLNRFLRNSVAETSLSTSNLIMPIFVTDSSSPQPINAMPGQFRWPLNEDLLKFVDELKSAGIHNVILFGVTGKKDPLASEATSKNGVVPRAIRLLKQSFGKELVIFADLCMCDYTDHGHCGVVKGSGEDYYIDNDTTLKIYGEIAVNYAEAGADVIAPSGMMDGQVKAIRDALDGDGYENVLIMSYSAKYASVFYGPFREAADSAPRFGDRRSYQMDPRNSFEALKEVAMDVGEGADIVMVKPAMPYLDVVRMVKDSFPQVPLAAYQVSGEYSMIKAAAGAGWIDEGRAVMESLTSIRRAGADLILTYFALDAARMLRNWDSLF</sequence>
<dbReference type="EC" id="4.2.1.24" evidence="3 9"/>
<evidence type="ECO:0000313" key="11">
    <source>
        <dbReference type="EMBL" id="GGP19308.1"/>
    </source>
</evidence>
<dbReference type="AlphaFoldDB" id="A0A830GTU8"/>
<dbReference type="GO" id="GO:0006782">
    <property type="term" value="P:protoporphyrinogen IX biosynthetic process"/>
    <property type="evidence" value="ECO:0007669"/>
    <property type="project" value="UniProtKB-UniPathway"/>
</dbReference>
<dbReference type="PANTHER" id="PTHR11458">
    <property type="entry name" value="DELTA-AMINOLEVULINIC ACID DEHYDRATASE"/>
    <property type="match status" value="1"/>
</dbReference>
<dbReference type="FunFam" id="3.20.20.70:FF:000019">
    <property type="entry name" value="Delta-aminolevulinic acid dehydratase"/>
    <property type="match status" value="1"/>
</dbReference>
<protein>
    <recommendedName>
        <fullName evidence="4 9">Delta-aminolevulinic acid dehydratase</fullName>
        <ecNumber evidence="3 9">4.2.1.24</ecNumber>
    </recommendedName>
</protein>
<reference evidence="11" key="1">
    <citation type="journal article" date="2014" name="Int. J. Syst. Evol. Microbiol.">
        <title>Complete genome sequence of Corynebacterium casei LMG S-19264T (=DSM 44701T), isolated from a smear-ripened cheese.</title>
        <authorList>
            <consortium name="US DOE Joint Genome Institute (JGI-PGF)"/>
            <person name="Walter F."/>
            <person name="Albersmeier A."/>
            <person name="Kalinowski J."/>
            <person name="Ruckert C."/>
        </authorList>
    </citation>
    <scope>NUCLEOTIDE SEQUENCE</scope>
    <source>
        <strain evidence="11">JCM 10088</strain>
    </source>
</reference>
<gene>
    <name evidence="11" type="ORF">GCM10007981_02470</name>
</gene>
<evidence type="ECO:0000256" key="4">
    <source>
        <dbReference type="ARBA" id="ARBA00020771"/>
    </source>
</evidence>
<evidence type="ECO:0000256" key="5">
    <source>
        <dbReference type="ARBA" id="ARBA00023133"/>
    </source>
</evidence>
<dbReference type="InterPro" id="IPR013785">
    <property type="entry name" value="Aldolase_TIM"/>
</dbReference>
<comment type="catalytic activity">
    <reaction evidence="8 9">
        <text>2 5-aminolevulinate = porphobilinogen + 2 H2O + H(+)</text>
        <dbReference type="Rhea" id="RHEA:24064"/>
        <dbReference type="ChEBI" id="CHEBI:15377"/>
        <dbReference type="ChEBI" id="CHEBI:15378"/>
        <dbReference type="ChEBI" id="CHEBI:58126"/>
        <dbReference type="ChEBI" id="CHEBI:356416"/>
        <dbReference type="EC" id="4.2.1.24"/>
    </reaction>
</comment>
<dbReference type="InterPro" id="IPR030656">
    <property type="entry name" value="ALAD_AS"/>
</dbReference>
<evidence type="ECO:0000313" key="12">
    <source>
        <dbReference type="Proteomes" id="UP000610960"/>
    </source>
</evidence>
<organism evidence="11 12">
    <name type="scientific">Thermocladium modestius</name>
    <dbReference type="NCBI Taxonomy" id="62609"/>
    <lineage>
        <taxon>Archaea</taxon>
        <taxon>Thermoproteota</taxon>
        <taxon>Thermoprotei</taxon>
        <taxon>Thermoproteales</taxon>
        <taxon>Thermoproteaceae</taxon>
        <taxon>Thermocladium</taxon>
    </lineage>
</organism>
<dbReference type="GO" id="GO:0004655">
    <property type="term" value="F:porphobilinogen synthase activity"/>
    <property type="evidence" value="ECO:0007669"/>
    <property type="project" value="UniProtKB-EC"/>
</dbReference>
<dbReference type="GO" id="GO:0005829">
    <property type="term" value="C:cytosol"/>
    <property type="evidence" value="ECO:0007669"/>
    <property type="project" value="TreeGrafter"/>
</dbReference>
<dbReference type="Proteomes" id="UP000610960">
    <property type="component" value="Unassembled WGS sequence"/>
</dbReference>
<evidence type="ECO:0000256" key="6">
    <source>
        <dbReference type="ARBA" id="ARBA00023239"/>
    </source>
</evidence>
<name>A0A830GTU8_9CREN</name>
<dbReference type="NCBIfam" id="NF006762">
    <property type="entry name" value="PRK09283.1"/>
    <property type="match status" value="1"/>
</dbReference>
<keyword evidence="5" id="KW-0350">Heme biosynthesis</keyword>
<accession>A0A830GTU8</accession>
<evidence type="ECO:0000256" key="2">
    <source>
        <dbReference type="ARBA" id="ARBA00008055"/>
    </source>
</evidence>
<dbReference type="UniPathway" id="UPA00251">
    <property type="reaction ID" value="UER00318"/>
</dbReference>
<dbReference type="GO" id="GO:0008270">
    <property type="term" value="F:zinc ion binding"/>
    <property type="evidence" value="ECO:0007669"/>
    <property type="project" value="TreeGrafter"/>
</dbReference>
<dbReference type="InterPro" id="IPR001731">
    <property type="entry name" value="ALAD"/>
</dbReference>
<evidence type="ECO:0000256" key="8">
    <source>
        <dbReference type="ARBA" id="ARBA00047651"/>
    </source>
</evidence>
<dbReference type="PRINTS" id="PR00144">
    <property type="entry name" value="DALDHYDRTASE"/>
</dbReference>
<evidence type="ECO:0000256" key="3">
    <source>
        <dbReference type="ARBA" id="ARBA00012053"/>
    </source>
</evidence>
<comment type="similarity">
    <text evidence="2 10">Belongs to the ALAD family.</text>
</comment>
<dbReference type="SMART" id="SM01004">
    <property type="entry name" value="ALAD"/>
    <property type="match status" value="1"/>
</dbReference>
<comment type="pathway">
    <text evidence="1">Porphyrin-containing compound metabolism; protoporphyrin-IX biosynthesis; coproporphyrinogen-III from 5-aminolevulinate: step 1/4.</text>
</comment>
<evidence type="ECO:0000256" key="10">
    <source>
        <dbReference type="RuleBase" id="RU004161"/>
    </source>
</evidence>
<reference evidence="11" key="2">
    <citation type="submission" date="2020-09" db="EMBL/GenBank/DDBJ databases">
        <authorList>
            <person name="Sun Q."/>
            <person name="Ohkuma M."/>
        </authorList>
    </citation>
    <scope>NUCLEOTIDE SEQUENCE</scope>
    <source>
        <strain evidence="11">JCM 10088</strain>
    </source>
</reference>
<evidence type="ECO:0000256" key="1">
    <source>
        <dbReference type="ARBA" id="ARBA00004694"/>
    </source>
</evidence>
<dbReference type="Pfam" id="PF00490">
    <property type="entry name" value="ALAD"/>
    <property type="match status" value="1"/>
</dbReference>
<dbReference type="CDD" id="cd00384">
    <property type="entry name" value="ALAD_PBGS"/>
    <property type="match status" value="1"/>
</dbReference>
<dbReference type="EMBL" id="BMNL01000001">
    <property type="protein sequence ID" value="GGP19308.1"/>
    <property type="molecule type" value="Genomic_DNA"/>
</dbReference>
<proteinExistence type="inferred from homology"/>
<dbReference type="Gene3D" id="3.20.20.70">
    <property type="entry name" value="Aldolase class I"/>
    <property type="match status" value="1"/>
</dbReference>
<keyword evidence="12" id="KW-1185">Reference proteome</keyword>
<dbReference type="SUPFAM" id="SSF51569">
    <property type="entry name" value="Aldolase"/>
    <property type="match status" value="1"/>
</dbReference>
<comment type="subunit">
    <text evidence="9">Homooctamer.</text>
</comment>
<keyword evidence="6 9" id="KW-0456">Lyase</keyword>
<dbReference type="PANTHER" id="PTHR11458:SF0">
    <property type="entry name" value="DELTA-AMINOLEVULINIC ACID DEHYDRATASE"/>
    <property type="match status" value="1"/>
</dbReference>
<evidence type="ECO:0000256" key="9">
    <source>
        <dbReference type="RuleBase" id="RU000515"/>
    </source>
</evidence>